<dbReference type="PANTHER" id="PTHR34406:SF1">
    <property type="entry name" value="PROTEIN YCEI"/>
    <property type="match status" value="1"/>
</dbReference>
<gene>
    <name evidence="3" type="ORF">SAMN05660226_01660</name>
</gene>
<evidence type="ECO:0000256" key="1">
    <source>
        <dbReference type="SAM" id="SignalP"/>
    </source>
</evidence>
<dbReference type="InterPro" id="IPR036761">
    <property type="entry name" value="TTHA0802/YceI-like_sf"/>
</dbReference>
<dbReference type="Pfam" id="PF04264">
    <property type="entry name" value="YceI"/>
    <property type="match status" value="1"/>
</dbReference>
<feature type="chain" id="PRO_5012323623" evidence="1">
    <location>
        <begin position="28"/>
        <end position="198"/>
    </location>
</feature>
<dbReference type="InterPro" id="IPR007372">
    <property type="entry name" value="Lipid/polyisoprenoid-bd_YceI"/>
</dbReference>
<dbReference type="SUPFAM" id="SSF101874">
    <property type="entry name" value="YceI-like"/>
    <property type="match status" value="1"/>
</dbReference>
<evidence type="ECO:0000313" key="3">
    <source>
        <dbReference type="EMBL" id="SKB49472.1"/>
    </source>
</evidence>
<dbReference type="RefSeq" id="WP_139378596.1">
    <property type="nucleotide sequence ID" value="NZ_FUYS01000003.1"/>
</dbReference>
<accession>A0A1T5BQ51</accession>
<proteinExistence type="predicted"/>
<dbReference type="SMART" id="SM00867">
    <property type="entry name" value="YceI"/>
    <property type="match status" value="1"/>
</dbReference>
<dbReference type="OrthoDB" id="9794147at2"/>
<sequence>MKRTINLASLRATALMIAVASFSQVKAQTTYQSSATQTTIKGTSTLHDWNMTSAKGQTKATFTIEGDQVSGITALTFTLPAESLKSDKSGLDKNAYKALATDKHATISFSMTSGTLTPTGKNTFQVRATGNLTIAGTTRPTTITATGQYSPTDKSITVKGATAFKMTGYNVKPPTVMMGTIKTGDEITVDYSLKLTPQ</sequence>
<feature type="domain" description="Lipid/polyisoprenoid-binding YceI-like" evidence="2">
    <location>
        <begin position="30"/>
        <end position="196"/>
    </location>
</feature>
<dbReference type="Proteomes" id="UP000190541">
    <property type="component" value="Unassembled WGS sequence"/>
</dbReference>
<reference evidence="3 4" key="1">
    <citation type="submission" date="2017-02" db="EMBL/GenBank/DDBJ databases">
        <authorList>
            <person name="Peterson S.W."/>
        </authorList>
    </citation>
    <scope>NUCLEOTIDE SEQUENCE [LARGE SCALE GENOMIC DNA]</scope>
    <source>
        <strain evidence="3 4">DSM 22899</strain>
    </source>
</reference>
<keyword evidence="4" id="KW-1185">Reference proteome</keyword>
<organism evidence="3 4">
    <name type="scientific">Parapedobacter luteus</name>
    <dbReference type="NCBI Taxonomy" id="623280"/>
    <lineage>
        <taxon>Bacteria</taxon>
        <taxon>Pseudomonadati</taxon>
        <taxon>Bacteroidota</taxon>
        <taxon>Sphingobacteriia</taxon>
        <taxon>Sphingobacteriales</taxon>
        <taxon>Sphingobacteriaceae</taxon>
        <taxon>Parapedobacter</taxon>
    </lineage>
</organism>
<name>A0A1T5BQ51_9SPHI</name>
<dbReference type="PANTHER" id="PTHR34406">
    <property type="entry name" value="PROTEIN YCEI"/>
    <property type="match status" value="1"/>
</dbReference>
<evidence type="ECO:0000259" key="2">
    <source>
        <dbReference type="SMART" id="SM00867"/>
    </source>
</evidence>
<feature type="signal peptide" evidence="1">
    <location>
        <begin position="1"/>
        <end position="27"/>
    </location>
</feature>
<dbReference type="AlphaFoldDB" id="A0A1T5BQ51"/>
<evidence type="ECO:0000313" key="4">
    <source>
        <dbReference type="Proteomes" id="UP000190541"/>
    </source>
</evidence>
<dbReference type="STRING" id="623280.SAMN05660226_01660"/>
<dbReference type="EMBL" id="FUYS01000003">
    <property type="protein sequence ID" value="SKB49472.1"/>
    <property type="molecule type" value="Genomic_DNA"/>
</dbReference>
<dbReference type="Gene3D" id="2.40.128.110">
    <property type="entry name" value="Lipid/polyisoprenoid-binding, YceI-like"/>
    <property type="match status" value="1"/>
</dbReference>
<keyword evidence="1" id="KW-0732">Signal</keyword>
<protein>
    <submittedName>
        <fullName evidence="3">YceI-like domain-containing protein</fullName>
    </submittedName>
</protein>